<dbReference type="PROSITE" id="PS50078">
    <property type="entry name" value="POLO_BOX"/>
    <property type="match status" value="1"/>
</dbReference>
<accession>A0A3S5B065</accession>
<dbReference type="CDD" id="cd13117">
    <property type="entry name" value="POLO_box_2"/>
    <property type="match status" value="1"/>
</dbReference>
<dbReference type="OrthoDB" id="408964at2759"/>
<dbReference type="Pfam" id="PF00659">
    <property type="entry name" value="POLO_box"/>
    <property type="match status" value="1"/>
</dbReference>
<dbReference type="InterPro" id="IPR000959">
    <property type="entry name" value="POLO_box_dom"/>
</dbReference>
<keyword evidence="4" id="KW-1185">Reference proteome</keyword>
<dbReference type="EMBL" id="CAAALY010244943">
    <property type="protein sequence ID" value="VEL32960.1"/>
    <property type="molecule type" value="Genomic_DNA"/>
</dbReference>
<evidence type="ECO:0000256" key="1">
    <source>
        <dbReference type="SAM" id="MobiDB-lite"/>
    </source>
</evidence>
<evidence type="ECO:0000313" key="4">
    <source>
        <dbReference type="Proteomes" id="UP000784294"/>
    </source>
</evidence>
<dbReference type="InterPro" id="IPR036947">
    <property type="entry name" value="POLO_box_dom_sf"/>
</dbReference>
<dbReference type="InterPro" id="IPR033695">
    <property type="entry name" value="POLO_box_2"/>
</dbReference>
<organism evidence="3 4">
    <name type="scientific">Protopolystoma xenopodis</name>
    <dbReference type="NCBI Taxonomy" id="117903"/>
    <lineage>
        <taxon>Eukaryota</taxon>
        <taxon>Metazoa</taxon>
        <taxon>Spiralia</taxon>
        <taxon>Lophotrochozoa</taxon>
        <taxon>Platyhelminthes</taxon>
        <taxon>Monogenea</taxon>
        <taxon>Polyopisthocotylea</taxon>
        <taxon>Polystomatidea</taxon>
        <taxon>Polystomatidae</taxon>
        <taxon>Protopolystoma</taxon>
    </lineage>
</organism>
<comment type="caution">
    <text evidence="3">The sequence shown here is derived from an EMBL/GenBank/DDBJ whole genome shotgun (WGS) entry which is preliminary data.</text>
</comment>
<proteinExistence type="predicted"/>
<gene>
    <name evidence="3" type="ORF">PXEA_LOCUS26400</name>
</gene>
<name>A0A3S5B065_9PLAT</name>
<dbReference type="SUPFAM" id="SSF82615">
    <property type="entry name" value="Polo-box domain"/>
    <property type="match status" value="1"/>
</dbReference>
<evidence type="ECO:0000313" key="3">
    <source>
        <dbReference type="EMBL" id="VEL32960.1"/>
    </source>
</evidence>
<protein>
    <recommendedName>
        <fullName evidence="2">POLO box domain-containing protein</fullName>
    </recommendedName>
</protein>
<dbReference type="AlphaFoldDB" id="A0A3S5B065"/>
<dbReference type="Gene3D" id="3.30.1120.30">
    <property type="entry name" value="POLO box domain"/>
    <property type="match status" value="1"/>
</dbReference>
<feature type="compositionally biased region" description="Low complexity" evidence="1">
    <location>
        <begin position="119"/>
        <end position="136"/>
    </location>
</feature>
<reference evidence="3" key="1">
    <citation type="submission" date="2018-11" db="EMBL/GenBank/DDBJ databases">
        <authorList>
            <consortium name="Pathogen Informatics"/>
        </authorList>
    </citation>
    <scope>NUCLEOTIDE SEQUENCE</scope>
</reference>
<evidence type="ECO:0000259" key="2">
    <source>
        <dbReference type="PROSITE" id="PS50078"/>
    </source>
</evidence>
<feature type="region of interest" description="Disordered" evidence="1">
    <location>
        <begin position="97"/>
        <end position="136"/>
    </location>
</feature>
<feature type="domain" description="POLO box" evidence="2">
    <location>
        <begin position="1"/>
        <end position="64"/>
    </location>
</feature>
<dbReference type="Proteomes" id="UP000784294">
    <property type="component" value="Unassembled WGS sequence"/>
</dbReference>
<sequence length="136" mass="15019">MHYVNFLKDHAKIVLCPLMRAVTYIDAGRDFKTYRFKLLRKNGMIPIVEKRLRYALKMIDFFIKPQATVVAASTATASGSSANTGMTPIAYAPDCRFQQVPPATGNQARENFPPEKHPATSAASHPTSAVSVPQPR</sequence>